<dbReference type="Proteomes" id="UP000250235">
    <property type="component" value="Unassembled WGS sequence"/>
</dbReference>
<evidence type="ECO:0000256" key="1">
    <source>
        <dbReference type="SAM" id="MobiDB-lite"/>
    </source>
</evidence>
<reference evidence="2 3" key="1">
    <citation type="journal article" date="2015" name="Proc. Natl. Acad. Sci. U.S.A.">
        <title>The resurrection genome of Boea hygrometrica: A blueprint for survival of dehydration.</title>
        <authorList>
            <person name="Xiao L."/>
            <person name="Yang G."/>
            <person name="Zhang L."/>
            <person name="Yang X."/>
            <person name="Zhao S."/>
            <person name="Ji Z."/>
            <person name="Zhou Q."/>
            <person name="Hu M."/>
            <person name="Wang Y."/>
            <person name="Chen M."/>
            <person name="Xu Y."/>
            <person name="Jin H."/>
            <person name="Xiao X."/>
            <person name="Hu G."/>
            <person name="Bao F."/>
            <person name="Hu Y."/>
            <person name="Wan P."/>
            <person name="Li L."/>
            <person name="Deng X."/>
            <person name="Kuang T."/>
            <person name="Xiang C."/>
            <person name="Zhu J.K."/>
            <person name="Oliver M.J."/>
            <person name="He Y."/>
        </authorList>
    </citation>
    <scope>NUCLEOTIDE SEQUENCE [LARGE SCALE GENOMIC DNA]</scope>
    <source>
        <strain evidence="3">cv. XS01</strain>
    </source>
</reference>
<organism evidence="2 3">
    <name type="scientific">Dorcoceras hygrometricum</name>
    <dbReference type="NCBI Taxonomy" id="472368"/>
    <lineage>
        <taxon>Eukaryota</taxon>
        <taxon>Viridiplantae</taxon>
        <taxon>Streptophyta</taxon>
        <taxon>Embryophyta</taxon>
        <taxon>Tracheophyta</taxon>
        <taxon>Spermatophyta</taxon>
        <taxon>Magnoliopsida</taxon>
        <taxon>eudicotyledons</taxon>
        <taxon>Gunneridae</taxon>
        <taxon>Pentapetalae</taxon>
        <taxon>asterids</taxon>
        <taxon>lamiids</taxon>
        <taxon>Lamiales</taxon>
        <taxon>Gesneriaceae</taxon>
        <taxon>Didymocarpoideae</taxon>
        <taxon>Trichosporeae</taxon>
        <taxon>Loxocarpinae</taxon>
        <taxon>Dorcoceras</taxon>
    </lineage>
</organism>
<proteinExistence type="predicted"/>
<dbReference type="EMBL" id="KV010663">
    <property type="protein sequence ID" value="KZV27135.1"/>
    <property type="molecule type" value="Genomic_DNA"/>
</dbReference>
<accession>A0A2Z7AZ72</accession>
<sequence length="350" mass="39905">MQGTSSWFTSLVQEQFSDQAQKDSVKRITIQADKVQRTSAVFKCRRIDKRSDQVQVGSLSATIISSSWGSHSLVHLIKKTERYPDWNSKGTPKLKQLKIYTLEQLGDTRDGTTEDFQDVGNIKLVHQIGTRAVQRTSAERFGEEHNYSSADKVQHTCAVFKFRCIDKRIDQVQFGSLIATIISSSWGSQSLELSQSTSERKVCLLMVLMRCMNRPREQASNIVALDEKNRDNLVKDKPAQPEEGQLGKEKIGSRDLVKLDAYERDEAAGRMISVRSLTSLRQPHLRRWRKIPVVEKVNSWETSSEPEKCVSVMNKPARCKKTSWLSSKEHGKKSSVQEQERTRAVVYKSR</sequence>
<protein>
    <submittedName>
        <fullName evidence="2">Uncharacterized protein</fullName>
    </submittedName>
</protein>
<keyword evidence="3" id="KW-1185">Reference proteome</keyword>
<name>A0A2Z7AZ72_9LAMI</name>
<gene>
    <name evidence="2" type="ORF">F511_12673</name>
</gene>
<evidence type="ECO:0000313" key="3">
    <source>
        <dbReference type="Proteomes" id="UP000250235"/>
    </source>
</evidence>
<evidence type="ECO:0000313" key="2">
    <source>
        <dbReference type="EMBL" id="KZV27135.1"/>
    </source>
</evidence>
<feature type="region of interest" description="Disordered" evidence="1">
    <location>
        <begin position="320"/>
        <end position="350"/>
    </location>
</feature>
<dbReference type="AlphaFoldDB" id="A0A2Z7AZ72"/>